<dbReference type="Pfam" id="PF00251">
    <property type="entry name" value="Glyco_hydro_32N"/>
    <property type="match status" value="1"/>
</dbReference>
<dbReference type="InterPro" id="IPR013148">
    <property type="entry name" value="Glyco_hydro_32_N"/>
</dbReference>
<dbReference type="SUPFAM" id="SSF49899">
    <property type="entry name" value="Concanavalin A-like lectins/glucanases"/>
    <property type="match status" value="1"/>
</dbReference>
<gene>
    <name evidence="12" type="primary">scrB</name>
    <name evidence="12" type="ORF">NCTC10924_01651</name>
</gene>
<keyword evidence="6 8" id="KW-0326">Glycosidase</keyword>
<comment type="catalytic activity">
    <reaction evidence="8">
        <text>Hydrolysis of terminal non-reducing beta-D-fructofuranoside residues in beta-D-fructofuranosides.</text>
        <dbReference type="EC" id="3.2.1.26"/>
    </reaction>
</comment>
<comment type="subcellular location">
    <subcellularLocation>
        <location evidence="9">Cytoplasm</location>
    </subcellularLocation>
</comment>
<name>A0A4V0HCY4_STRPO</name>
<feature type="domain" description="Glycosyl hydrolase family 32 C-terminal" evidence="11">
    <location>
        <begin position="352"/>
        <end position="462"/>
    </location>
</feature>
<dbReference type="PROSITE" id="PS00609">
    <property type="entry name" value="GLYCOSYL_HYDROL_F32"/>
    <property type="match status" value="1"/>
</dbReference>
<protein>
    <recommendedName>
        <fullName evidence="4 8">Sucrose-6-phosphate hydrolase</fullName>
        <ecNumber evidence="3 8">3.2.1.26</ecNumber>
    </recommendedName>
    <alternativeName>
        <fullName evidence="7 9">Invertase</fullName>
    </alternativeName>
</protein>
<dbReference type="InterPro" id="IPR018053">
    <property type="entry name" value="Glyco_hydro_32_AS"/>
</dbReference>
<dbReference type="InterPro" id="IPR006232">
    <property type="entry name" value="Suc6P_hydrolase"/>
</dbReference>
<dbReference type="SUPFAM" id="SSF75005">
    <property type="entry name" value="Arabinanase/levansucrase/invertase"/>
    <property type="match status" value="1"/>
</dbReference>
<evidence type="ECO:0000313" key="12">
    <source>
        <dbReference type="EMBL" id="VTT46286.1"/>
    </source>
</evidence>
<dbReference type="InterPro" id="IPR023296">
    <property type="entry name" value="Glyco_hydro_beta-prop_sf"/>
</dbReference>
<keyword evidence="9" id="KW-0963">Cytoplasm</keyword>
<organism evidence="12 13">
    <name type="scientific">Streptococcus porcinus</name>
    <dbReference type="NCBI Taxonomy" id="1340"/>
    <lineage>
        <taxon>Bacteria</taxon>
        <taxon>Bacillati</taxon>
        <taxon>Bacillota</taxon>
        <taxon>Bacilli</taxon>
        <taxon>Lactobacillales</taxon>
        <taxon>Streptococcaceae</taxon>
        <taxon>Streptococcus</taxon>
    </lineage>
</organism>
<dbReference type="Proteomes" id="UP000306241">
    <property type="component" value="Chromosome"/>
</dbReference>
<dbReference type="EMBL" id="LR594052">
    <property type="protein sequence ID" value="VTT46286.1"/>
    <property type="molecule type" value="Genomic_DNA"/>
</dbReference>
<dbReference type="InterPro" id="IPR013320">
    <property type="entry name" value="ConA-like_dom_sf"/>
</dbReference>
<accession>A0A4V0HCY4</accession>
<dbReference type="InterPro" id="IPR001362">
    <property type="entry name" value="Glyco_hydro_32"/>
</dbReference>
<dbReference type="OrthoDB" id="9759709at2"/>
<dbReference type="GO" id="GO:0005737">
    <property type="term" value="C:cytoplasm"/>
    <property type="evidence" value="ECO:0007669"/>
    <property type="project" value="UniProtKB-SubCell"/>
</dbReference>
<evidence type="ECO:0000256" key="2">
    <source>
        <dbReference type="ARBA" id="ARBA00009902"/>
    </source>
</evidence>
<dbReference type="InterPro" id="IPR051214">
    <property type="entry name" value="GH32_Enzymes"/>
</dbReference>
<dbReference type="GO" id="GO:0005985">
    <property type="term" value="P:sucrose metabolic process"/>
    <property type="evidence" value="ECO:0007669"/>
    <property type="project" value="UniProtKB-UniPathway"/>
</dbReference>
<keyword evidence="9" id="KW-0119">Carbohydrate metabolism</keyword>
<comment type="pathway">
    <text evidence="1 9">Glycan biosynthesis; sucrose metabolism.</text>
</comment>
<dbReference type="Pfam" id="PF08244">
    <property type="entry name" value="Glyco_hydro_32C"/>
    <property type="match status" value="1"/>
</dbReference>
<dbReference type="Gene3D" id="2.115.10.20">
    <property type="entry name" value="Glycosyl hydrolase domain, family 43"/>
    <property type="match status" value="1"/>
</dbReference>
<evidence type="ECO:0000256" key="8">
    <source>
        <dbReference type="RuleBase" id="RU362110"/>
    </source>
</evidence>
<evidence type="ECO:0000256" key="5">
    <source>
        <dbReference type="ARBA" id="ARBA00022801"/>
    </source>
</evidence>
<dbReference type="EC" id="3.2.1.26" evidence="3 8"/>
<dbReference type="SMART" id="SM00640">
    <property type="entry name" value="Glyco_32"/>
    <property type="match status" value="1"/>
</dbReference>
<comment type="function">
    <text evidence="9">Enables the bacterium to metabolize sucrose as a sole carbon source.</text>
</comment>
<dbReference type="PANTHER" id="PTHR43101:SF1">
    <property type="entry name" value="BETA-FRUCTOSIDASE"/>
    <property type="match status" value="1"/>
</dbReference>
<evidence type="ECO:0000259" key="10">
    <source>
        <dbReference type="Pfam" id="PF00251"/>
    </source>
</evidence>
<dbReference type="GO" id="GO:0004564">
    <property type="term" value="F:beta-fructofuranosidase activity"/>
    <property type="evidence" value="ECO:0007669"/>
    <property type="project" value="UniProtKB-EC"/>
</dbReference>
<evidence type="ECO:0000259" key="11">
    <source>
        <dbReference type="Pfam" id="PF08244"/>
    </source>
</evidence>
<evidence type="ECO:0000256" key="6">
    <source>
        <dbReference type="ARBA" id="ARBA00023295"/>
    </source>
</evidence>
<evidence type="ECO:0000256" key="4">
    <source>
        <dbReference type="ARBA" id="ARBA00019623"/>
    </source>
</evidence>
<dbReference type="NCBIfam" id="TIGR01322">
    <property type="entry name" value="scrB_fam"/>
    <property type="match status" value="1"/>
</dbReference>
<evidence type="ECO:0000256" key="3">
    <source>
        <dbReference type="ARBA" id="ARBA00012758"/>
    </source>
</evidence>
<dbReference type="Gene3D" id="2.60.120.560">
    <property type="entry name" value="Exo-inulinase, domain 1"/>
    <property type="match status" value="1"/>
</dbReference>
<dbReference type="UniPathway" id="UPA00238"/>
<evidence type="ECO:0000256" key="9">
    <source>
        <dbReference type="RuleBase" id="RU365015"/>
    </source>
</evidence>
<dbReference type="PANTHER" id="PTHR43101">
    <property type="entry name" value="BETA-FRUCTOSIDASE"/>
    <property type="match status" value="1"/>
</dbReference>
<dbReference type="AlphaFoldDB" id="A0A4V0HCY4"/>
<reference evidence="12 13" key="1">
    <citation type="submission" date="2019-05" db="EMBL/GenBank/DDBJ databases">
        <authorList>
            <consortium name="Pathogen Informatics"/>
        </authorList>
    </citation>
    <scope>NUCLEOTIDE SEQUENCE [LARGE SCALE GENOMIC DNA]</scope>
    <source>
        <strain evidence="12 13">NCTC10924</strain>
    </source>
</reference>
<feature type="domain" description="Glycosyl hydrolase family 32 N-terminal" evidence="10">
    <location>
        <begin position="37"/>
        <end position="340"/>
    </location>
</feature>
<dbReference type="CDD" id="cd18623">
    <property type="entry name" value="GH32_ScrB-like"/>
    <property type="match status" value="1"/>
</dbReference>
<sequence length="479" mass="55056">MDLPKEIRYRPYHEWSEQEFQIIKANISNSPWHVHYHIEPRTGLLNDPNGFSYFNGQYHLFYQNWPYGPAHGLKQWVHLISDDLVHFEETGIKLLPDHTNDKEGAYSGSAYPVGDQLFLFYTGNVRDANWLRDPRQIGAYLSTDGQLKKCSQVLIPQPIDVTEHFRDPQIFEYQDQLYAIIGAQSHEKRGFIKLYKAVNNDVENWEFVSNLDIGRQASEYMIECPNLVFIDQTPVLIYCPQGLSKKELAYANIYPNTYQIFEAFDPANGCLIGQAPLRNLDFGFDIYATQAFNSPDGRTLAISWIGLPDIDYPTDRYDYQGALSLVKELTIQDGILYQKPVQALSDLKTKPQLLDETEHTSNCYLLEITVSKREQKSLILFADAKGQGLAITVDTQEGWMSLDRSQSSNRFAENFGTKRSCQIPKEDVTLNIYVDQSIVEIFINDGQFVLTSRYFPEEKASAILMPDGKVTGLYYEMRY</sequence>
<dbReference type="RefSeq" id="WP_003083535.1">
    <property type="nucleotide sequence ID" value="NZ_CP070236.1"/>
</dbReference>
<proteinExistence type="inferred from homology"/>
<evidence type="ECO:0000256" key="1">
    <source>
        <dbReference type="ARBA" id="ARBA00004914"/>
    </source>
</evidence>
<evidence type="ECO:0000256" key="7">
    <source>
        <dbReference type="ARBA" id="ARBA00033367"/>
    </source>
</evidence>
<dbReference type="InterPro" id="IPR013189">
    <property type="entry name" value="Glyco_hydro_32_C"/>
</dbReference>
<keyword evidence="5 8" id="KW-0378">Hydrolase</keyword>
<comment type="similarity">
    <text evidence="2 8">Belongs to the glycosyl hydrolase 32 family.</text>
</comment>
<evidence type="ECO:0000313" key="13">
    <source>
        <dbReference type="Proteomes" id="UP000306241"/>
    </source>
</evidence>